<organism evidence="1 2">
    <name type="scientific">Hibiscus sabdariffa</name>
    <name type="common">roselle</name>
    <dbReference type="NCBI Taxonomy" id="183260"/>
    <lineage>
        <taxon>Eukaryota</taxon>
        <taxon>Viridiplantae</taxon>
        <taxon>Streptophyta</taxon>
        <taxon>Embryophyta</taxon>
        <taxon>Tracheophyta</taxon>
        <taxon>Spermatophyta</taxon>
        <taxon>Magnoliopsida</taxon>
        <taxon>eudicotyledons</taxon>
        <taxon>Gunneridae</taxon>
        <taxon>Pentapetalae</taxon>
        <taxon>rosids</taxon>
        <taxon>malvids</taxon>
        <taxon>Malvales</taxon>
        <taxon>Malvaceae</taxon>
        <taxon>Malvoideae</taxon>
        <taxon>Hibiscus</taxon>
    </lineage>
</organism>
<proteinExistence type="predicted"/>
<sequence>MIILKVPITLTHPPFRETLLLTQPFLSSKLPLTQPFLSSTLPLTHFAPQLSHVLRSASTTHERMREALRPYALTNQADKICVVGWELVGIEWKRKGKRAVDDEEDVLRDVDDPVNLITDKHHTDTDAAGTLPEVDLPPHFRVLLHSIDMRLTTMQSELDGRLTKIETELREIQGDLNVGFKGPPPEN</sequence>
<reference evidence="1 2" key="1">
    <citation type="journal article" date="2024" name="G3 (Bethesda)">
        <title>Genome assembly of Hibiscus sabdariffa L. provides insights into metabolisms of medicinal natural products.</title>
        <authorList>
            <person name="Kim T."/>
        </authorList>
    </citation>
    <scope>NUCLEOTIDE SEQUENCE [LARGE SCALE GENOMIC DNA]</scope>
    <source>
        <strain evidence="1">TK-2024</strain>
        <tissue evidence="1">Old leaves</tissue>
    </source>
</reference>
<accession>A0ABR2Q377</accession>
<dbReference type="EMBL" id="JBBPBN010000046">
    <property type="protein sequence ID" value="KAK8995127.1"/>
    <property type="molecule type" value="Genomic_DNA"/>
</dbReference>
<gene>
    <name evidence="1" type="ORF">V6N11_069575</name>
</gene>
<name>A0ABR2Q377_9ROSI</name>
<protein>
    <submittedName>
        <fullName evidence="1">Uncharacterized protein</fullName>
    </submittedName>
</protein>
<comment type="caution">
    <text evidence="1">The sequence shown here is derived from an EMBL/GenBank/DDBJ whole genome shotgun (WGS) entry which is preliminary data.</text>
</comment>
<evidence type="ECO:0000313" key="1">
    <source>
        <dbReference type="EMBL" id="KAK8995127.1"/>
    </source>
</evidence>
<dbReference type="Proteomes" id="UP001396334">
    <property type="component" value="Unassembled WGS sequence"/>
</dbReference>
<evidence type="ECO:0000313" key="2">
    <source>
        <dbReference type="Proteomes" id="UP001396334"/>
    </source>
</evidence>
<keyword evidence="2" id="KW-1185">Reference proteome</keyword>